<dbReference type="EMBL" id="FOJS01000013">
    <property type="protein sequence ID" value="SFA46814.1"/>
    <property type="molecule type" value="Genomic_DNA"/>
</dbReference>
<name>A0A1I0T4U8_9BACL</name>
<evidence type="ECO:0000313" key="1">
    <source>
        <dbReference type="EMBL" id="SFA46814.1"/>
    </source>
</evidence>
<keyword evidence="2" id="KW-1185">Reference proteome</keyword>
<reference evidence="2" key="1">
    <citation type="submission" date="2016-10" db="EMBL/GenBank/DDBJ databases">
        <authorList>
            <person name="Varghese N."/>
            <person name="Submissions S."/>
        </authorList>
    </citation>
    <scope>NUCLEOTIDE SEQUENCE [LARGE SCALE GENOMIC DNA]</scope>
    <source>
        <strain evidence="2">M1</strain>
    </source>
</reference>
<protein>
    <submittedName>
        <fullName evidence="1">Uncharacterized protein</fullName>
    </submittedName>
</protein>
<sequence>MFLCENKMAIYYFSHFKHIAIPFIKLIIKNNHLENAMKKDNNAYTI</sequence>
<dbReference type="AlphaFoldDB" id="A0A1I0T4U8"/>
<gene>
    <name evidence="1" type="ORF">SAMN05192569_101314</name>
</gene>
<dbReference type="Proteomes" id="UP000198650">
    <property type="component" value="Unassembled WGS sequence"/>
</dbReference>
<evidence type="ECO:0000313" key="2">
    <source>
        <dbReference type="Proteomes" id="UP000198650"/>
    </source>
</evidence>
<accession>A0A1I0T4U8</accession>
<organism evidence="1 2">
    <name type="scientific">Parageobacillus thermantarcticus</name>
    <dbReference type="NCBI Taxonomy" id="186116"/>
    <lineage>
        <taxon>Bacteria</taxon>
        <taxon>Bacillati</taxon>
        <taxon>Bacillota</taxon>
        <taxon>Bacilli</taxon>
        <taxon>Bacillales</taxon>
        <taxon>Anoxybacillaceae</taxon>
        <taxon>Parageobacillus</taxon>
    </lineage>
</organism>
<proteinExistence type="predicted"/>